<accession>A0AAE0GVL6</accession>
<dbReference type="InterPro" id="IPR036943">
    <property type="entry name" value="FN_type2_sf"/>
</dbReference>
<feature type="domain" description="CUB" evidence="3">
    <location>
        <begin position="395"/>
        <end position="492"/>
    </location>
</feature>
<dbReference type="SUPFAM" id="SSF49854">
    <property type="entry name" value="Spermadhesin, CUB domain"/>
    <property type="match status" value="1"/>
</dbReference>
<dbReference type="SUPFAM" id="SSF57440">
    <property type="entry name" value="Kringle-like"/>
    <property type="match status" value="1"/>
</dbReference>
<evidence type="ECO:0000313" key="5">
    <source>
        <dbReference type="Proteomes" id="UP001190700"/>
    </source>
</evidence>
<sequence>MPNNRLNVFVGLTTLWLCAVGSKIDATGGAWTESSATPYDAPRFSILAARFIHELSALIPTFSDVDTNGDASLNGPEFSRAMDSLQTNLWRIANRHEILLNRSAAPPQGTKTGEPAQGLGRVADRALMQEGDSNTSGVPPMAVLHYEFGTRSLAADTSLSSAGSSSPDLIDVGDFYDGAFPYCGPAQEFEFDDVLQQHVLRIVYNKGIYIPDIGAVLRTGDATEYSVRLTVKFDKPANSSEGSWQHLSRILNVNSASPDRGLYLHQGSPWISLDNPPTWPLVPAGEWINLTVTTSPARVTTVYIDGGEELSGHTLLWDNASDWEQGMRIADDHMLFFNDDGVEYCEVNSTLDNVVHVKSIAVYDTELDAEQVASLEDVAPSPPAPPPPPMHFIVSTGGCVAVGSCLTSPNYPEDYPPNHECVARVSQAATLVVGASFNMEMLYDYFYVDDAEFSGELPAGEVLGTVGGATSIQFKSDRAYEFSGFEVCLTDLSPPPPFYPPFNSGVGFELAGTGCNLADDGMCFQTTLDSEGLYSNNVNCEVAAAQHGYLHVVEFHTESDYDFFNLDASKYSGELVANGVTLTGTLLQGLEIFPDTAMSFTSDGSDLCVGFSYDGFCDDGGLGSATSWCECGADCWDCGTRSVETCGPGCFTDGQYGTARALSACKFPFTIYGVNYTTCTHDFFENTAEYGWCITTDGQWGSCEASCFEHPPPQPLPPTSPPSDAMRVLNNGSLAVIEDRAASFGELSEALLNATVTTILLYTNVSLADALPAINRSLEIWGECGGEPPDGDQLLNTTTCTSASHAAGSLPTLCELDGRSEHRHFLTREGRWTLVLRRLVLRDGLVKNEDGGALYLARGWEVLLQDCRLLGNSARSGRCENTCDHTHDMCDDGGPGASYTLGGSGHCALGTDCRDCGTRFPGGRGGAVYMETNTSLTLQNSSVEGAYARNFGGAIYADVESLVHVEDSLIQRIGTGKSDCVNNASYRWRDATDSTEHDCDGTLQRLTSHAQNWTRHMAHKCDMVVQELEHVGLAHLFSTEEEERFMQLCPLTCGICINGGCTDTCLFANNEICEDGGDGTTSDSFSVGNRCELGTDCTDCGERGSDGGGLYVAKRAQLHLMHSTVSHATVDRRGGGIHAEEQTVVTLTGSVITQNTARSGGGVFAQAGAAITLRAASSLSHNSAVIGGAGILLGDNASGSEIAAMEVLEASMVDNNTCERGSGGGMWLGKHSSAAFGGGSSLSWNEAAADGGGVYADEGASLAISGSQVDGNVAELGAGVRGVGMKFLLVSEGSFFRRNQARGSGGCVHLTDAHARTQMGLDASEFSNNSAGQNGGCIFLDDMSVATATVQNQMLITGNTAGEALP</sequence>
<protein>
    <recommendedName>
        <fullName evidence="3">CUB domain-containing protein</fullName>
    </recommendedName>
</protein>
<feature type="chain" id="PRO_5042259928" description="CUB domain-containing protein" evidence="2">
    <location>
        <begin position="22"/>
        <end position="1366"/>
    </location>
</feature>
<dbReference type="Proteomes" id="UP001190700">
    <property type="component" value="Unassembled WGS sequence"/>
</dbReference>
<keyword evidence="5" id="KW-1185">Reference proteome</keyword>
<proteinExistence type="predicted"/>
<reference evidence="4 5" key="1">
    <citation type="journal article" date="2015" name="Genome Biol. Evol.">
        <title>Comparative Genomics of a Bacterivorous Green Alga Reveals Evolutionary Causalities and Consequences of Phago-Mixotrophic Mode of Nutrition.</title>
        <authorList>
            <person name="Burns J.A."/>
            <person name="Paasch A."/>
            <person name="Narechania A."/>
            <person name="Kim E."/>
        </authorList>
    </citation>
    <scope>NUCLEOTIDE SEQUENCE [LARGE SCALE GENOMIC DNA]</scope>
    <source>
        <strain evidence="4 5">PLY_AMNH</strain>
    </source>
</reference>
<dbReference type="PROSITE" id="PS01180">
    <property type="entry name" value="CUB"/>
    <property type="match status" value="1"/>
</dbReference>
<name>A0AAE0GVL6_9CHLO</name>
<keyword evidence="2" id="KW-0732">Signal</keyword>
<dbReference type="Gene3D" id="2.10.10.10">
    <property type="entry name" value="Fibronectin, type II, collagen-binding"/>
    <property type="match status" value="1"/>
</dbReference>
<gene>
    <name evidence="4" type="ORF">CYMTET_8087</name>
</gene>
<dbReference type="PANTHER" id="PTHR11319">
    <property type="entry name" value="G PROTEIN-COUPLED RECEPTOR-RELATED"/>
    <property type="match status" value="1"/>
</dbReference>
<evidence type="ECO:0000313" key="4">
    <source>
        <dbReference type="EMBL" id="KAK3284256.1"/>
    </source>
</evidence>
<feature type="signal peptide" evidence="2">
    <location>
        <begin position="1"/>
        <end position="21"/>
    </location>
</feature>
<dbReference type="SUPFAM" id="SSF51126">
    <property type="entry name" value="Pectin lyase-like"/>
    <property type="match status" value="2"/>
</dbReference>
<dbReference type="InterPro" id="IPR011050">
    <property type="entry name" value="Pectin_lyase_fold/virulence"/>
</dbReference>
<organism evidence="4 5">
    <name type="scientific">Cymbomonas tetramitiformis</name>
    <dbReference type="NCBI Taxonomy" id="36881"/>
    <lineage>
        <taxon>Eukaryota</taxon>
        <taxon>Viridiplantae</taxon>
        <taxon>Chlorophyta</taxon>
        <taxon>Pyramimonadophyceae</taxon>
        <taxon>Pyramimonadales</taxon>
        <taxon>Pyramimonadaceae</taxon>
        <taxon>Cymbomonas</taxon>
    </lineage>
</organism>
<comment type="caution">
    <text evidence="4">The sequence shown here is derived from an EMBL/GenBank/DDBJ whole genome shotgun (WGS) entry which is preliminary data.</text>
</comment>
<dbReference type="EMBL" id="LGRX02002394">
    <property type="protein sequence ID" value="KAK3284256.1"/>
    <property type="molecule type" value="Genomic_DNA"/>
</dbReference>
<keyword evidence="1" id="KW-1015">Disulfide bond</keyword>
<dbReference type="Gene3D" id="2.60.120.290">
    <property type="entry name" value="Spermadhesin, CUB domain"/>
    <property type="match status" value="1"/>
</dbReference>
<evidence type="ECO:0000256" key="1">
    <source>
        <dbReference type="ARBA" id="ARBA00023157"/>
    </source>
</evidence>
<dbReference type="InterPro" id="IPR013806">
    <property type="entry name" value="Kringle-like"/>
</dbReference>
<dbReference type="InterPro" id="IPR000859">
    <property type="entry name" value="CUB_dom"/>
</dbReference>
<dbReference type="InterPro" id="IPR035914">
    <property type="entry name" value="Sperma_CUB_dom_sf"/>
</dbReference>
<dbReference type="PANTHER" id="PTHR11319:SF35">
    <property type="entry name" value="OUTER MEMBRANE PROTEIN PMPC-RELATED"/>
    <property type="match status" value="1"/>
</dbReference>
<evidence type="ECO:0000259" key="3">
    <source>
        <dbReference type="PROSITE" id="PS01180"/>
    </source>
</evidence>
<evidence type="ECO:0000256" key="2">
    <source>
        <dbReference type="SAM" id="SignalP"/>
    </source>
</evidence>